<name>A0A6N4SV04_CYTH3</name>
<organism evidence="5 6">
    <name type="scientific">Cytophaga hutchinsonii (strain ATCC 33406 / DSM 1761 / CIP 103989 / NBRC 15051 / NCIMB 9469 / D465)</name>
    <dbReference type="NCBI Taxonomy" id="269798"/>
    <lineage>
        <taxon>Bacteria</taxon>
        <taxon>Pseudomonadati</taxon>
        <taxon>Bacteroidota</taxon>
        <taxon>Cytophagia</taxon>
        <taxon>Cytophagales</taxon>
        <taxon>Cytophagaceae</taxon>
        <taxon>Cytophaga</taxon>
    </lineage>
</organism>
<keyword evidence="3" id="KW-0256">Endoplasmic reticulum</keyword>
<dbReference type="GO" id="GO:0051087">
    <property type="term" value="F:protein-folding chaperone binding"/>
    <property type="evidence" value="ECO:0007669"/>
    <property type="project" value="TreeGrafter"/>
</dbReference>
<dbReference type="Gene3D" id="1.10.287.110">
    <property type="entry name" value="DnaJ domain"/>
    <property type="match status" value="1"/>
</dbReference>
<dbReference type="PRINTS" id="PR00625">
    <property type="entry name" value="JDOMAIN"/>
</dbReference>
<feature type="domain" description="J" evidence="4">
    <location>
        <begin position="20"/>
        <end position="92"/>
    </location>
</feature>
<dbReference type="InterPro" id="IPR025309">
    <property type="entry name" value="KTSC_dom"/>
</dbReference>
<dbReference type="CDD" id="cd06257">
    <property type="entry name" value="DnaJ"/>
    <property type="match status" value="1"/>
</dbReference>
<dbReference type="AlphaFoldDB" id="A0A6N4SV04"/>
<dbReference type="GO" id="GO:0034975">
    <property type="term" value="P:protein folding in endoplasmic reticulum"/>
    <property type="evidence" value="ECO:0007669"/>
    <property type="project" value="TreeGrafter"/>
</dbReference>
<dbReference type="SUPFAM" id="SSF46565">
    <property type="entry name" value="Chaperone J-domain"/>
    <property type="match status" value="1"/>
</dbReference>
<keyword evidence="6" id="KW-1185">Reference proteome</keyword>
<evidence type="ECO:0000313" key="6">
    <source>
        <dbReference type="Proteomes" id="UP000001822"/>
    </source>
</evidence>
<sequence>MVIFVALKSELNRSMKKVADYRKLLGVDKTVELKELKTIYRNLMKEWHPDKFNDNETAKLEAEEKSKEFIEAYNFLISIAPETVESFKEEFMHTITNASMIDYQYKARVLEVKYSDGAVYEFFDVPSNIYNKLLNSDVPGRFVRRNICGGEFVYRKTANPSSVD</sequence>
<dbReference type="Proteomes" id="UP000001822">
    <property type="component" value="Chromosome"/>
</dbReference>
<dbReference type="EMBL" id="CP000383">
    <property type="protein sequence ID" value="ABG60362.1"/>
    <property type="molecule type" value="Genomic_DNA"/>
</dbReference>
<reference evidence="5 6" key="1">
    <citation type="journal article" date="2007" name="Appl. Environ. Microbiol.">
        <title>Genome sequence of the cellulolytic gliding bacterium Cytophaga hutchinsonii.</title>
        <authorList>
            <person name="Xie G."/>
            <person name="Bruce D.C."/>
            <person name="Challacombe J.F."/>
            <person name="Chertkov O."/>
            <person name="Detter J.C."/>
            <person name="Gilna P."/>
            <person name="Han C.S."/>
            <person name="Lucas S."/>
            <person name="Misra M."/>
            <person name="Myers G.L."/>
            <person name="Richardson P."/>
            <person name="Tapia R."/>
            <person name="Thayer N."/>
            <person name="Thompson L.S."/>
            <person name="Brettin T.S."/>
            <person name="Henrissat B."/>
            <person name="Wilson D.B."/>
            <person name="McBride M.J."/>
        </authorList>
    </citation>
    <scope>NUCLEOTIDE SEQUENCE [LARGE SCALE GENOMIC DNA]</scope>
    <source>
        <strain evidence="6">ATCC 33406 / DSM 1761 / CIP 103989 / NBRC 15051 / NCIMB 9469 / D465</strain>
    </source>
</reference>
<accession>A0A6N4SV04</accession>
<dbReference type="GO" id="GO:0051787">
    <property type="term" value="F:misfolded protein binding"/>
    <property type="evidence" value="ECO:0007669"/>
    <property type="project" value="TreeGrafter"/>
</dbReference>
<dbReference type="InterPro" id="IPR001623">
    <property type="entry name" value="DnaJ_domain"/>
</dbReference>
<protein>
    <submittedName>
        <fullName evidence="5">Chaperone with DnaK heat shock protein</fullName>
    </submittedName>
</protein>
<dbReference type="PROSITE" id="PS50076">
    <property type="entry name" value="DNAJ_2"/>
    <property type="match status" value="1"/>
</dbReference>
<evidence type="ECO:0000256" key="1">
    <source>
        <dbReference type="ARBA" id="ARBA00004240"/>
    </source>
</evidence>
<comment type="subcellular location">
    <subcellularLocation>
        <location evidence="1">Endoplasmic reticulum</location>
    </subcellularLocation>
</comment>
<evidence type="ECO:0000256" key="2">
    <source>
        <dbReference type="ARBA" id="ARBA00022729"/>
    </source>
</evidence>
<evidence type="ECO:0000256" key="3">
    <source>
        <dbReference type="ARBA" id="ARBA00022824"/>
    </source>
</evidence>
<keyword evidence="2" id="KW-0732">Signal</keyword>
<dbReference type="InterPro" id="IPR051727">
    <property type="entry name" value="DnaJ_C3_Co-chaperones"/>
</dbReference>
<evidence type="ECO:0000259" key="4">
    <source>
        <dbReference type="PROSITE" id="PS50076"/>
    </source>
</evidence>
<evidence type="ECO:0000313" key="5">
    <source>
        <dbReference type="EMBL" id="ABG60362.1"/>
    </source>
</evidence>
<gene>
    <name evidence="5" type="primary">dnaJ</name>
    <name evidence="5" type="ordered locus">CHU_3122</name>
</gene>
<dbReference type="KEGG" id="chu:CHU_3122"/>
<dbReference type="InterPro" id="IPR036869">
    <property type="entry name" value="J_dom_sf"/>
</dbReference>
<dbReference type="SMART" id="SM00271">
    <property type="entry name" value="DnaJ"/>
    <property type="match status" value="1"/>
</dbReference>
<keyword evidence="5" id="KW-0346">Stress response</keyword>
<dbReference type="Pfam" id="PF13619">
    <property type="entry name" value="KTSC"/>
    <property type="match status" value="1"/>
</dbReference>
<proteinExistence type="predicted"/>
<dbReference type="PANTHER" id="PTHR44140:SF2">
    <property type="entry name" value="LD25575P"/>
    <property type="match status" value="1"/>
</dbReference>
<dbReference type="Pfam" id="PF00226">
    <property type="entry name" value="DnaJ"/>
    <property type="match status" value="1"/>
</dbReference>
<dbReference type="PANTHER" id="PTHR44140">
    <property type="entry name" value="LD25575P"/>
    <property type="match status" value="1"/>
</dbReference>